<dbReference type="OrthoDB" id="3176111at2"/>
<dbReference type="GO" id="GO:0003700">
    <property type="term" value="F:DNA-binding transcription factor activity"/>
    <property type="evidence" value="ECO:0007669"/>
    <property type="project" value="InterPro"/>
</dbReference>
<dbReference type="STRING" id="897.B2D07_16675"/>
<comment type="caution">
    <text evidence="2">The sequence shown here is derived from an EMBL/GenBank/DDBJ whole genome shotgun (WGS) entry which is preliminary data.</text>
</comment>
<reference evidence="2 3" key="1">
    <citation type="journal article" date="2013" name="Genome Announc.">
        <title>Draft genome sequences for three mercury-methylating, sulfate-reducing bacteria.</title>
        <authorList>
            <person name="Brown S.D."/>
            <person name="Hurt R.A.Jr."/>
            <person name="Gilmour C.C."/>
            <person name="Elias D.A."/>
        </authorList>
    </citation>
    <scope>NUCLEOTIDE SEQUENCE [LARGE SCALE GENOMIC DNA]</scope>
    <source>
        <strain evidence="2 3">DSM 2059</strain>
    </source>
</reference>
<accession>S7UP56</accession>
<dbReference type="Gene3D" id="1.10.10.10">
    <property type="entry name" value="Winged helix-like DNA-binding domain superfamily/Winged helix DNA-binding domain"/>
    <property type="match status" value="1"/>
</dbReference>
<feature type="domain" description="HTH marR-type" evidence="1">
    <location>
        <begin position="4"/>
        <end position="140"/>
    </location>
</feature>
<evidence type="ECO:0000313" key="3">
    <source>
        <dbReference type="Proteomes" id="UP000014977"/>
    </source>
</evidence>
<dbReference type="AlphaFoldDB" id="S7UP56"/>
<dbReference type="InterPro" id="IPR036388">
    <property type="entry name" value="WH-like_DNA-bd_sf"/>
</dbReference>
<evidence type="ECO:0000259" key="1">
    <source>
        <dbReference type="PROSITE" id="PS50995"/>
    </source>
</evidence>
<dbReference type="Proteomes" id="UP000014977">
    <property type="component" value="Unassembled WGS sequence"/>
</dbReference>
<dbReference type="RefSeq" id="WP_020878587.1">
    <property type="nucleotide sequence ID" value="NZ_ATHJ01000121.1"/>
</dbReference>
<protein>
    <submittedName>
        <fullName evidence="2">Transcriptional regulator, MarR family</fullName>
    </submittedName>
</protein>
<dbReference type="InterPro" id="IPR039422">
    <property type="entry name" value="MarR/SlyA-like"/>
</dbReference>
<dbReference type="SMART" id="SM00347">
    <property type="entry name" value="HTH_MARR"/>
    <property type="match status" value="1"/>
</dbReference>
<keyword evidence="3" id="KW-1185">Reference proteome</keyword>
<dbReference type="EMBL" id="ATHJ01000121">
    <property type="protein sequence ID" value="EPR34113.1"/>
    <property type="molecule type" value="Genomic_DNA"/>
</dbReference>
<dbReference type="PROSITE" id="PS50995">
    <property type="entry name" value="HTH_MARR_2"/>
    <property type="match status" value="1"/>
</dbReference>
<dbReference type="InterPro" id="IPR000835">
    <property type="entry name" value="HTH_MarR-typ"/>
</dbReference>
<dbReference type="InterPro" id="IPR036390">
    <property type="entry name" value="WH_DNA-bd_sf"/>
</dbReference>
<dbReference type="PRINTS" id="PR00598">
    <property type="entry name" value="HTHMARR"/>
</dbReference>
<dbReference type="eggNOG" id="COG1846">
    <property type="taxonomic scope" value="Bacteria"/>
</dbReference>
<evidence type="ECO:0000313" key="2">
    <source>
        <dbReference type="EMBL" id="EPR34113.1"/>
    </source>
</evidence>
<sequence length="155" mass="17406">MTRNDPEIQAIVAAIRRLYRIVYHDAVHASRGHGLTSSQSAALRMLFKTGPLSSAELSRRLHVTPSNMTGVIDRLEKKRLVDRVPDRADRRIALITLTDVGLKLGRDLPDPIENKLASRLDNLDPEEIREYRLAIERILDLIEEPEGRSAPAGDP</sequence>
<name>S7UP56_DESML</name>
<gene>
    <name evidence="2" type="ORF">dsmv_3454</name>
</gene>
<dbReference type="PANTHER" id="PTHR33164">
    <property type="entry name" value="TRANSCRIPTIONAL REGULATOR, MARR FAMILY"/>
    <property type="match status" value="1"/>
</dbReference>
<dbReference type="Pfam" id="PF01047">
    <property type="entry name" value="MarR"/>
    <property type="match status" value="1"/>
</dbReference>
<proteinExistence type="predicted"/>
<organism evidence="2 3">
    <name type="scientific">Desulfococcus multivorans DSM 2059</name>
    <dbReference type="NCBI Taxonomy" id="1121405"/>
    <lineage>
        <taxon>Bacteria</taxon>
        <taxon>Pseudomonadati</taxon>
        <taxon>Thermodesulfobacteriota</taxon>
        <taxon>Desulfobacteria</taxon>
        <taxon>Desulfobacterales</taxon>
        <taxon>Desulfococcaceae</taxon>
        <taxon>Desulfococcus</taxon>
    </lineage>
</organism>
<dbReference type="PANTHER" id="PTHR33164:SF43">
    <property type="entry name" value="HTH-TYPE TRANSCRIPTIONAL REPRESSOR YETL"/>
    <property type="match status" value="1"/>
</dbReference>
<dbReference type="SUPFAM" id="SSF46785">
    <property type="entry name" value="Winged helix' DNA-binding domain"/>
    <property type="match status" value="1"/>
</dbReference>
<dbReference type="GO" id="GO:0006950">
    <property type="term" value="P:response to stress"/>
    <property type="evidence" value="ECO:0007669"/>
    <property type="project" value="TreeGrafter"/>
</dbReference>